<feature type="transmembrane region" description="Helical" evidence="5">
    <location>
        <begin position="127"/>
        <end position="148"/>
    </location>
</feature>
<evidence type="ECO:0000313" key="7">
    <source>
        <dbReference type="EMBL" id="OGC54713.1"/>
    </source>
</evidence>
<feature type="transmembrane region" description="Helical" evidence="5">
    <location>
        <begin position="75"/>
        <end position="96"/>
    </location>
</feature>
<comment type="subcellular location">
    <subcellularLocation>
        <location evidence="1">Membrane</location>
        <topology evidence="1">Multi-pass membrane protein</topology>
    </subcellularLocation>
</comment>
<keyword evidence="4 5" id="KW-0472">Membrane</keyword>
<feature type="transmembrane region" description="Helical" evidence="5">
    <location>
        <begin position="40"/>
        <end position="63"/>
    </location>
</feature>
<evidence type="ECO:0000256" key="3">
    <source>
        <dbReference type="ARBA" id="ARBA00022989"/>
    </source>
</evidence>
<feature type="transmembrane region" description="Helical" evidence="5">
    <location>
        <begin position="346"/>
        <end position="367"/>
    </location>
</feature>
<reference evidence="7 8" key="1">
    <citation type="journal article" date="2016" name="Nat. Commun.">
        <title>Thousands of microbial genomes shed light on interconnected biogeochemical processes in an aquifer system.</title>
        <authorList>
            <person name="Anantharaman K."/>
            <person name="Brown C.T."/>
            <person name="Hug L.A."/>
            <person name="Sharon I."/>
            <person name="Castelle C.J."/>
            <person name="Probst A.J."/>
            <person name="Thomas B.C."/>
            <person name="Singh A."/>
            <person name="Wilkins M.J."/>
            <person name="Karaoz U."/>
            <person name="Brodie E.L."/>
            <person name="Williams K.H."/>
            <person name="Hubbard S.S."/>
            <person name="Banfield J.F."/>
        </authorList>
    </citation>
    <scope>NUCLEOTIDE SEQUENCE [LARGE SCALE GENOMIC DNA]</scope>
</reference>
<keyword evidence="3 5" id="KW-1133">Transmembrane helix</keyword>
<feature type="transmembrane region" description="Helical" evidence="5">
    <location>
        <begin position="379"/>
        <end position="399"/>
    </location>
</feature>
<evidence type="ECO:0000259" key="6">
    <source>
        <dbReference type="Pfam" id="PF04932"/>
    </source>
</evidence>
<feature type="transmembrane region" description="Helical" evidence="5">
    <location>
        <begin position="262"/>
        <end position="285"/>
    </location>
</feature>
<feature type="transmembrane region" description="Helical" evidence="5">
    <location>
        <begin position="224"/>
        <end position="242"/>
    </location>
</feature>
<gene>
    <name evidence="7" type="ORF">A2797_01435</name>
</gene>
<dbReference type="PANTHER" id="PTHR37422">
    <property type="entry name" value="TEICHURONIC ACID BIOSYNTHESIS PROTEIN TUAE"/>
    <property type="match status" value="1"/>
</dbReference>
<dbReference type="STRING" id="1802619.A2797_01435"/>
<dbReference type="AlphaFoldDB" id="A0A1F4VDF5"/>
<organism evidence="7 8">
    <name type="scientific">candidate division WWE3 bacterium RIFCSPHIGHO2_01_FULL_48_15</name>
    <dbReference type="NCBI Taxonomy" id="1802619"/>
    <lineage>
        <taxon>Bacteria</taxon>
        <taxon>Katanobacteria</taxon>
    </lineage>
</organism>
<evidence type="ECO:0000256" key="5">
    <source>
        <dbReference type="SAM" id="Phobius"/>
    </source>
</evidence>
<name>A0A1F4VDF5_UNCKA</name>
<evidence type="ECO:0000256" key="2">
    <source>
        <dbReference type="ARBA" id="ARBA00022692"/>
    </source>
</evidence>
<evidence type="ECO:0000256" key="4">
    <source>
        <dbReference type="ARBA" id="ARBA00023136"/>
    </source>
</evidence>
<keyword evidence="2 5" id="KW-0812">Transmembrane</keyword>
<evidence type="ECO:0000256" key="1">
    <source>
        <dbReference type="ARBA" id="ARBA00004141"/>
    </source>
</evidence>
<dbReference type="InterPro" id="IPR051533">
    <property type="entry name" value="WaaL-like"/>
</dbReference>
<dbReference type="EMBL" id="MEVC01000018">
    <property type="protein sequence ID" value="OGC54713.1"/>
    <property type="molecule type" value="Genomic_DNA"/>
</dbReference>
<sequence>MSKKTLFFQKTTTLFQQVIHNLKGSFLQLKVQFSTNPRPLLALLLFYLLLFIFPSNLAKHFIFGESYVRGLLIDYLVPTIYLVELVALAFLLLNPWKKPSSRLFLSLIFLFLLSLVPSAAVGLASPLWLISVTRFFELALWLLFGWWVAENIGWNERRKVFAFLGLGVVWVSLLALGQFFLQREIFGYWFLGEPLLSQMGGLAKTSLGGVEYLRSYGTFPHPNVLGGVLSVLLLWFISAKAWGPLLTGALGLVVSFSRLAAFSFLGGLLGFALGASLITSHLSLLTLPSDFDDLSVSRRISLLQSAWAMFQTAPATGVGLGTFTANLPDFELPPGPTLFLQPVHNIFALVAAESGIFAFLAFLLLIASAFFETIKKKRWLLTISILQLVFLGFFDHYLYTLPQGLFLLSLTLGLSFARDSA</sequence>
<comment type="caution">
    <text evidence="7">The sequence shown here is derived from an EMBL/GenBank/DDBJ whole genome shotgun (WGS) entry which is preliminary data.</text>
</comment>
<accession>A0A1F4VDF5</accession>
<protein>
    <recommendedName>
        <fullName evidence="6">O-antigen ligase-related domain-containing protein</fullName>
    </recommendedName>
</protein>
<evidence type="ECO:0000313" key="8">
    <source>
        <dbReference type="Proteomes" id="UP000179005"/>
    </source>
</evidence>
<feature type="transmembrane region" description="Helical" evidence="5">
    <location>
        <begin position="103"/>
        <end position="121"/>
    </location>
</feature>
<dbReference type="PANTHER" id="PTHR37422:SF13">
    <property type="entry name" value="LIPOPOLYSACCHARIDE BIOSYNTHESIS PROTEIN PA4999-RELATED"/>
    <property type="match status" value="1"/>
</dbReference>
<proteinExistence type="predicted"/>
<feature type="transmembrane region" description="Helical" evidence="5">
    <location>
        <begin position="160"/>
        <end position="180"/>
    </location>
</feature>
<dbReference type="Pfam" id="PF04932">
    <property type="entry name" value="Wzy_C"/>
    <property type="match status" value="1"/>
</dbReference>
<dbReference type="GO" id="GO:0016020">
    <property type="term" value="C:membrane"/>
    <property type="evidence" value="ECO:0007669"/>
    <property type="project" value="UniProtKB-SubCell"/>
</dbReference>
<feature type="domain" description="O-antigen ligase-related" evidence="6">
    <location>
        <begin position="229"/>
        <end position="363"/>
    </location>
</feature>
<dbReference type="InterPro" id="IPR007016">
    <property type="entry name" value="O-antigen_ligase-rel_domated"/>
</dbReference>
<dbReference type="Proteomes" id="UP000179005">
    <property type="component" value="Unassembled WGS sequence"/>
</dbReference>